<dbReference type="EMBL" id="QKWP01001416">
    <property type="protein sequence ID" value="RIB09108.1"/>
    <property type="molecule type" value="Genomic_DNA"/>
</dbReference>
<accession>A0A397UIP8</accession>
<evidence type="ECO:0000313" key="2">
    <source>
        <dbReference type="Proteomes" id="UP000266673"/>
    </source>
</evidence>
<dbReference type="SUPFAM" id="SSF55811">
    <property type="entry name" value="Nudix"/>
    <property type="match status" value="1"/>
</dbReference>
<sequence length="229" mass="27040">MIQLILFTEGENGTCVLLSQRIDPNRNFYLKLNRSGGKAIHEKNENMKACVIRECFEEAEIIAENCLQKEACYIVTLAIYIHPLEEQPKNAEPHILGPWHLYTIEDLLKHRNCLIPILEENIELINIKIKTYEQEISELPMNTLELEEINIKMRVEKQPRRIQESFNFLNDIEIEIPEEEIPKIEDEQFPTYALNFGKLSLYEIQTLIKYKKKIQNAIRPLQRIEHKIN</sequence>
<comment type="caution">
    <text evidence="1">The sequence shown here is derived from an EMBL/GenBank/DDBJ whole genome shotgun (WGS) entry which is preliminary data.</text>
</comment>
<dbReference type="Proteomes" id="UP000266673">
    <property type="component" value="Unassembled WGS sequence"/>
</dbReference>
<name>A0A397UIP8_9GLOM</name>
<evidence type="ECO:0008006" key="3">
    <source>
        <dbReference type="Google" id="ProtNLM"/>
    </source>
</evidence>
<gene>
    <name evidence="1" type="ORF">C2G38_2209791</name>
</gene>
<dbReference type="InterPro" id="IPR015797">
    <property type="entry name" value="NUDIX_hydrolase-like_dom_sf"/>
</dbReference>
<protein>
    <recommendedName>
        <fullName evidence="3">Nudix hydrolase domain-containing protein</fullName>
    </recommendedName>
</protein>
<evidence type="ECO:0000313" key="1">
    <source>
        <dbReference type="EMBL" id="RIB09108.1"/>
    </source>
</evidence>
<proteinExistence type="predicted"/>
<reference evidence="1 2" key="1">
    <citation type="submission" date="2018-06" db="EMBL/GenBank/DDBJ databases">
        <title>Comparative genomics reveals the genomic features of Rhizophagus irregularis, R. cerebriforme, R. diaphanum and Gigaspora rosea, and their symbiotic lifestyle signature.</title>
        <authorList>
            <person name="Morin E."/>
            <person name="San Clemente H."/>
            <person name="Chen E.C.H."/>
            <person name="De La Providencia I."/>
            <person name="Hainaut M."/>
            <person name="Kuo A."/>
            <person name="Kohler A."/>
            <person name="Murat C."/>
            <person name="Tang N."/>
            <person name="Roy S."/>
            <person name="Loubradou J."/>
            <person name="Henrissat B."/>
            <person name="Grigoriev I.V."/>
            <person name="Corradi N."/>
            <person name="Roux C."/>
            <person name="Martin F.M."/>
        </authorList>
    </citation>
    <scope>NUCLEOTIDE SEQUENCE [LARGE SCALE GENOMIC DNA]</scope>
    <source>
        <strain evidence="1 2">DAOM 194757</strain>
    </source>
</reference>
<keyword evidence="2" id="KW-1185">Reference proteome</keyword>
<organism evidence="1 2">
    <name type="scientific">Gigaspora rosea</name>
    <dbReference type="NCBI Taxonomy" id="44941"/>
    <lineage>
        <taxon>Eukaryota</taxon>
        <taxon>Fungi</taxon>
        <taxon>Fungi incertae sedis</taxon>
        <taxon>Mucoromycota</taxon>
        <taxon>Glomeromycotina</taxon>
        <taxon>Glomeromycetes</taxon>
        <taxon>Diversisporales</taxon>
        <taxon>Gigasporaceae</taxon>
        <taxon>Gigaspora</taxon>
    </lineage>
</organism>
<dbReference type="AlphaFoldDB" id="A0A397UIP8"/>